<evidence type="ECO:0000313" key="2">
    <source>
        <dbReference type="EMBL" id="KAF5328179.1"/>
    </source>
</evidence>
<dbReference type="OrthoDB" id="5348845at2759"/>
<protein>
    <recommendedName>
        <fullName evidence="4">Transmembrane protein</fullName>
    </recommendedName>
</protein>
<feature type="transmembrane region" description="Helical" evidence="1">
    <location>
        <begin position="76"/>
        <end position="99"/>
    </location>
</feature>
<name>A0A8H5BS21_9AGAR</name>
<comment type="caution">
    <text evidence="2">The sequence shown here is derived from an EMBL/GenBank/DDBJ whole genome shotgun (WGS) entry which is preliminary data.</text>
</comment>
<accession>A0A8H5BS21</accession>
<keyword evidence="3" id="KW-1185">Reference proteome</keyword>
<keyword evidence="1" id="KW-1133">Transmembrane helix</keyword>
<evidence type="ECO:0008006" key="4">
    <source>
        <dbReference type="Google" id="ProtNLM"/>
    </source>
</evidence>
<keyword evidence="1" id="KW-0812">Transmembrane</keyword>
<dbReference type="EMBL" id="JAACJJ010000005">
    <property type="protein sequence ID" value="KAF5328179.1"/>
    <property type="molecule type" value="Genomic_DNA"/>
</dbReference>
<keyword evidence="1" id="KW-0472">Membrane</keyword>
<reference evidence="2 3" key="1">
    <citation type="journal article" date="2020" name="ISME J.">
        <title>Uncovering the hidden diversity of litter-decomposition mechanisms in mushroom-forming fungi.</title>
        <authorList>
            <person name="Floudas D."/>
            <person name="Bentzer J."/>
            <person name="Ahren D."/>
            <person name="Johansson T."/>
            <person name="Persson P."/>
            <person name="Tunlid A."/>
        </authorList>
    </citation>
    <scope>NUCLEOTIDE SEQUENCE [LARGE SCALE GENOMIC DNA]</scope>
    <source>
        <strain evidence="2 3">CBS 101986</strain>
    </source>
</reference>
<evidence type="ECO:0000313" key="3">
    <source>
        <dbReference type="Proteomes" id="UP000567179"/>
    </source>
</evidence>
<organism evidence="2 3">
    <name type="scientific">Psilocybe cf. subviscida</name>
    <dbReference type="NCBI Taxonomy" id="2480587"/>
    <lineage>
        <taxon>Eukaryota</taxon>
        <taxon>Fungi</taxon>
        <taxon>Dikarya</taxon>
        <taxon>Basidiomycota</taxon>
        <taxon>Agaricomycotina</taxon>
        <taxon>Agaricomycetes</taxon>
        <taxon>Agaricomycetidae</taxon>
        <taxon>Agaricales</taxon>
        <taxon>Agaricineae</taxon>
        <taxon>Strophariaceae</taxon>
        <taxon>Psilocybe</taxon>
    </lineage>
</organism>
<dbReference type="AlphaFoldDB" id="A0A8H5BS21"/>
<evidence type="ECO:0000256" key="1">
    <source>
        <dbReference type="SAM" id="Phobius"/>
    </source>
</evidence>
<proteinExistence type="predicted"/>
<feature type="transmembrane region" description="Helical" evidence="1">
    <location>
        <begin position="524"/>
        <end position="543"/>
    </location>
</feature>
<sequence length="636" mass="70026">MNFPHSHLFVSSLVVEHNAVKNILFRAATIILDYVILRVFAFIAFQCRDYTSFLIFAEDIVQKTLFVVSRGFRRQALLVATFAVFMTAVGFYDTLLWGLDDPGFVLRRRVVDGETLAPQMVESPAYINYISANLTHPSTENNLNTTFNANLYTPGLNFTLPGIFGEGLVEVAPPLHPLSLHENGTARIWLDDDGFAVGLDPNFMWAGDMIFQNSTTSGRCYPSNPLGEEVTQTWRCTVPDADGAALFSNIHGQILMWWDEDHSEYLMPQRIDNPWKSLGMGGGTAMMKQVFTVTKGHRRHTFLSTVIKATMLSFRPNILDDAEITDFMRRTWSNGTATPALKTLTDFILYAKGNDTGTTFGSFTQWNTSLGSTSTELINVRDGGNDTLYTALRFSTTNITLIRSEVLYNAPTPLEPCPGLTCRNLATGGVVRSTNCKSTTPSKVEGSTLFLGQVDTSAVTIINDFLGDGTSNLSSVALTDSGVSWLNANEKQMDQLLISRAVLLGGSRGVVKVFIEYTVPAISVLQLVLCVLPIALAILAHFLTRREVMSYFKGSFLAAVLATTHVSTSYSCEKLGYIHSMPEISLQRDGRHVILGTPGGGTIAHTTLEPRGLVYEPLMPAKDEQLEMLGVHHQQL</sequence>
<feature type="transmembrane region" description="Helical" evidence="1">
    <location>
        <begin position="23"/>
        <end position="45"/>
    </location>
</feature>
<gene>
    <name evidence="2" type="ORF">D9619_013410</name>
</gene>
<dbReference type="Proteomes" id="UP000567179">
    <property type="component" value="Unassembled WGS sequence"/>
</dbReference>